<evidence type="ECO:0000256" key="2">
    <source>
        <dbReference type="ARBA" id="ARBA00022630"/>
    </source>
</evidence>
<dbReference type="Proteomes" id="UP000549457">
    <property type="component" value="Unassembled WGS sequence"/>
</dbReference>
<dbReference type="InterPro" id="IPR036188">
    <property type="entry name" value="FAD/NAD-bd_sf"/>
</dbReference>
<evidence type="ECO:0000313" key="6">
    <source>
        <dbReference type="EMBL" id="MBB5223758.1"/>
    </source>
</evidence>
<dbReference type="InterPro" id="IPR050315">
    <property type="entry name" value="FAD-oxidoreductase_2"/>
</dbReference>
<dbReference type="InterPro" id="IPR003953">
    <property type="entry name" value="FAD-dep_OxRdtase_2_FAD-bd"/>
</dbReference>
<evidence type="ECO:0000259" key="5">
    <source>
        <dbReference type="Pfam" id="PF00890"/>
    </source>
</evidence>
<keyword evidence="3" id="KW-0274">FAD</keyword>
<dbReference type="PANTHER" id="PTHR43400">
    <property type="entry name" value="FUMARATE REDUCTASE"/>
    <property type="match status" value="1"/>
</dbReference>
<dbReference type="InterPro" id="IPR027477">
    <property type="entry name" value="Succ_DH/fumarate_Rdtase_cat_sf"/>
</dbReference>
<name>A0A840ST27_9RHOB</name>
<reference evidence="6 7" key="1">
    <citation type="submission" date="2020-08" db="EMBL/GenBank/DDBJ databases">
        <title>Genomic Encyclopedia of Type Strains, Phase IV (KMG-IV): sequencing the most valuable type-strain genomes for metagenomic binning, comparative biology and taxonomic classification.</title>
        <authorList>
            <person name="Goeker M."/>
        </authorList>
    </citation>
    <scope>NUCLEOTIDE SEQUENCE [LARGE SCALE GENOMIC DNA]</scope>
    <source>
        <strain evidence="6 7">DSM 101730</strain>
    </source>
</reference>
<protein>
    <submittedName>
        <fullName evidence="6">Succinate dehydrogenase/fumarate reductase flavoprotein subunit</fullName>
    </submittedName>
</protein>
<feature type="domain" description="FAD-dependent oxidoreductase 2 FAD-binding" evidence="5">
    <location>
        <begin position="22"/>
        <end position="559"/>
    </location>
</feature>
<dbReference type="RefSeq" id="WP_184153274.1">
    <property type="nucleotide sequence ID" value="NZ_JACHFM010000004.1"/>
</dbReference>
<dbReference type="Gene3D" id="3.50.50.60">
    <property type="entry name" value="FAD/NAD(P)-binding domain"/>
    <property type="match status" value="2"/>
</dbReference>
<dbReference type="PRINTS" id="PR00411">
    <property type="entry name" value="PNDRDTASEI"/>
</dbReference>
<evidence type="ECO:0000256" key="1">
    <source>
        <dbReference type="ARBA" id="ARBA00001974"/>
    </source>
</evidence>
<evidence type="ECO:0000313" key="7">
    <source>
        <dbReference type="Proteomes" id="UP000549457"/>
    </source>
</evidence>
<dbReference type="PANTHER" id="PTHR43400:SF10">
    <property type="entry name" value="3-OXOSTEROID 1-DEHYDROGENASE"/>
    <property type="match status" value="1"/>
</dbReference>
<organism evidence="6 7">
    <name type="scientific">Amaricoccus macauensis</name>
    <dbReference type="NCBI Taxonomy" id="57001"/>
    <lineage>
        <taxon>Bacteria</taxon>
        <taxon>Pseudomonadati</taxon>
        <taxon>Pseudomonadota</taxon>
        <taxon>Alphaproteobacteria</taxon>
        <taxon>Rhodobacterales</taxon>
        <taxon>Paracoccaceae</taxon>
        <taxon>Amaricoccus</taxon>
    </lineage>
</organism>
<dbReference type="AlphaFoldDB" id="A0A840ST27"/>
<dbReference type="SUPFAM" id="SSF56425">
    <property type="entry name" value="Succinate dehydrogenase/fumarate reductase flavoprotein, catalytic domain"/>
    <property type="match status" value="1"/>
</dbReference>
<keyword evidence="7" id="KW-1185">Reference proteome</keyword>
<keyword evidence="4" id="KW-0560">Oxidoreductase</keyword>
<dbReference type="GO" id="GO:0016491">
    <property type="term" value="F:oxidoreductase activity"/>
    <property type="evidence" value="ECO:0007669"/>
    <property type="project" value="UniProtKB-KW"/>
</dbReference>
<dbReference type="EMBL" id="JACHFM010000004">
    <property type="protein sequence ID" value="MBB5223758.1"/>
    <property type="molecule type" value="Genomic_DNA"/>
</dbReference>
<comment type="caution">
    <text evidence="6">The sequence shown here is derived from an EMBL/GenBank/DDBJ whole genome shotgun (WGS) entry which is preliminary data.</text>
</comment>
<proteinExistence type="predicted"/>
<keyword evidence="2" id="KW-0285">Flavoprotein</keyword>
<evidence type="ECO:0000256" key="4">
    <source>
        <dbReference type="ARBA" id="ARBA00023002"/>
    </source>
</evidence>
<sequence length="593" mass="62185">MTNLPNNIPAPEDGTPLPAACDVLVIGSGAGGLATAVVAARAGLSVVVVEKEAVLGGTSAWSGGWLWVPRNPLAERAGIVEDASEPLRYLASELGNAAGDTRLPVFLENGPEMLRYFEAETEVAFIDGNRIPDFHATPGHVTGGRSVAGAPYDGRALGPWLTKLRPPLDLISVGGMGIASGVDLNHFVNWLRSTTSFVHVTRRFLRHGLDLARHGRSTHLVNGNALMARLLRSALDAGVRIRTDAPADTLLVEGERIVGARIGGTVPGVIRAEKGVVLATGGFPHDRARIAAMFEHAPDGTGHHSAAPESNTGDGMRMAEAIGAVVADDLVHPGAWAPVSLVPRKDGTVGRYPHLVERAKPGFIAVDAQGRRFVNEADSYHDFMAALLRATPVGAEPMAWLIADYEAQRRWGIGWAKPFPFPLGSYLKSGYLKRGLSIADLAKACGMDPATLEATVETFNRNAVEGEDPDFGRGQSAYNRVQGDPISKGKNSSLGPIVSAPYFAVRIVPGSLGTFAGLKTDAAARVLKQDGATIPGLFAVGNDMSSIMGGNYPSGGITLGPAMTFGYVAGRVLAGLPVTGLDETTEATRENAG</sequence>
<evidence type="ECO:0000256" key="3">
    <source>
        <dbReference type="ARBA" id="ARBA00022827"/>
    </source>
</evidence>
<gene>
    <name evidence="6" type="ORF">HNP73_003712</name>
</gene>
<dbReference type="GO" id="GO:0008202">
    <property type="term" value="P:steroid metabolic process"/>
    <property type="evidence" value="ECO:0007669"/>
    <property type="project" value="UniProtKB-ARBA"/>
</dbReference>
<accession>A0A840ST27</accession>
<dbReference type="NCBIfam" id="NF004789">
    <property type="entry name" value="PRK06134.1"/>
    <property type="match status" value="1"/>
</dbReference>
<dbReference type="SUPFAM" id="SSF51905">
    <property type="entry name" value="FAD/NAD(P)-binding domain"/>
    <property type="match status" value="1"/>
</dbReference>
<dbReference type="Pfam" id="PF00890">
    <property type="entry name" value="FAD_binding_2"/>
    <property type="match status" value="1"/>
</dbReference>
<comment type="cofactor">
    <cofactor evidence="1">
        <name>FAD</name>
        <dbReference type="ChEBI" id="CHEBI:57692"/>
    </cofactor>
</comment>